<dbReference type="AlphaFoldDB" id="A0A0V1LSC3"/>
<dbReference type="Pfam" id="PF00095">
    <property type="entry name" value="WAP"/>
    <property type="match status" value="2"/>
</dbReference>
<gene>
    <name evidence="5" type="primary">Bud31</name>
    <name evidence="5" type="ORF">T02_14661</name>
</gene>
<evidence type="ECO:0000256" key="3">
    <source>
        <dbReference type="ARBA" id="ARBA00023242"/>
    </source>
</evidence>
<feature type="non-terminal residue" evidence="5">
    <location>
        <position position="1"/>
    </location>
</feature>
<dbReference type="GO" id="GO:0005681">
    <property type="term" value="C:spliceosomal complex"/>
    <property type="evidence" value="ECO:0007669"/>
    <property type="project" value="TreeGrafter"/>
</dbReference>
<dbReference type="Gene3D" id="4.10.75.10">
    <property type="entry name" value="Elafin-like"/>
    <property type="match status" value="2"/>
</dbReference>
<dbReference type="Pfam" id="PF01125">
    <property type="entry name" value="BUD31"/>
    <property type="match status" value="1"/>
</dbReference>
<dbReference type="SMART" id="SM00217">
    <property type="entry name" value="WAP"/>
    <property type="match status" value="2"/>
</dbReference>
<dbReference type="GO" id="GO:0005576">
    <property type="term" value="C:extracellular region"/>
    <property type="evidence" value="ECO:0007669"/>
    <property type="project" value="InterPro"/>
</dbReference>
<dbReference type="PRINTS" id="PR00322">
    <property type="entry name" value="G10"/>
</dbReference>
<organism evidence="5 6">
    <name type="scientific">Trichinella nativa</name>
    <dbReference type="NCBI Taxonomy" id="6335"/>
    <lineage>
        <taxon>Eukaryota</taxon>
        <taxon>Metazoa</taxon>
        <taxon>Ecdysozoa</taxon>
        <taxon>Nematoda</taxon>
        <taxon>Enoplea</taxon>
        <taxon>Dorylaimia</taxon>
        <taxon>Trichinellida</taxon>
        <taxon>Trichinellidae</taxon>
        <taxon>Trichinella</taxon>
    </lineage>
</organism>
<dbReference type="GO" id="GO:0000398">
    <property type="term" value="P:mRNA splicing, via spliceosome"/>
    <property type="evidence" value="ECO:0007669"/>
    <property type="project" value="TreeGrafter"/>
</dbReference>
<evidence type="ECO:0000313" key="5">
    <source>
        <dbReference type="EMBL" id="KRZ62279.1"/>
    </source>
</evidence>
<dbReference type="PANTHER" id="PTHR19411:SF0">
    <property type="entry name" value="PROTEIN BUD31 HOMOLOG"/>
    <property type="match status" value="1"/>
</dbReference>
<dbReference type="SMART" id="SM00289">
    <property type="entry name" value="WR1"/>
    <property type="match status" value="1"/>
</dbReference>
<keyword evidence="6" id="KW-1185">Reference proteome</keyword>
<evidence type="ECO:0000256" key="2">
    <source>
        <dbReference type="ARBA" id="ARBA00005287"/>
    </source>
</evidence>
<dbReference type="SUPFAM" id="SSF57256">
    <property type="entry name" value="Elafin-like"/>
    <property type="match status" value="2"/>
</dbReference>
<accession>A0A0V1LSC3</accession>
<evidence type="ECO:0000259" key="4">
    <source>
        <dbReference type="PROSITE" id="PS51390"/>
    </source>
</evidence>
<dbReference type="STRING" id="6335.A0A0V1LSC3"/>
<dbReference type="GO" id="GO:0030414">
    <property type="term" value="F:peptidase inhibitor activity"/>
    <property type="evidence" value="ECO:0007669"/>
    <property type="project" value="InterPro"/>
</dbReference>
<dbReference type="EMBL" id="JYDW01000010">
    <property type="protein sequence ID" value="KRZ62279.1"/>
    <property type="molecule type" value="Genomic_DNA"/>
</dbReference>
<feature type="domain" description="WAP" evidence="4">
    <location>
        <begin position="136"/>
        <end position="183"/>
    </location>
</feature>
<dbReference type="PANTHER" id="PTHR19411">
    <property type="entry name" value="PROTEIN BUD31-RELATED"/>
    <property type="match status" value="1"/>
</dbReference>
<comment type="caution">
    <text evidence="5">The sequence shown here is derived from an EMBL/GenBank/DDBJ whole genome shotgun (WGS) entry which is preliminary data.</text>
</comment>
<dbReference type="InterPro" id="IPR036645">
    <property type="entry name" value="Elafin-like_sf"/>
</dbReference>
<dbReference type="OrthoDB" id="4473401at2759"/>
<evidence type="ECO:0000256" key="1">
    <source>
        <dbReference type="ARBA" id="ARBA00004123"/>
    </source>
</evidence>
<proteinExistence type="inferred from homology"/>
<feature type="domain" description="WAP" evidence="4">
    <location>
        <begin position="225"/>
        <end position="274"/>
    </location>
</feature>
<protein>
    <submittedName>
        <fullName evidence="5">Protein BUD31-like protein</fullName>
    </submittedName>
</protein>
<dbReference type="InterPro" id="IPR001748">
    <property type="entry name" value="BUD31"/>
</dbReference>
<name>A0A0V1LSC3_9BILA</name>
<dbReference type="InterPro" id="IPR006150">
    <property type="entry name" value="Cys_repeat_1"/>
</dbReference>
<dbReference type="InterPro" id="IPR008197">
    <property type="entry name" value="WAP_dom"/>
</dbReference>
<comment type="subcellular location">
    <subcellularLocation>
        <location evidence="1">Nucleus</location>
    </subcellularLocation>
</comment>
<dbReference type="PROSITE" id="PS51390">
    <property type="entry name" value="WAP"/>
    <property type="match status" value="2"/>
</dbReference>
<sequence length="274" mass="31070">LKLNSLSKMHRIRAKREMVPKDWEVIESTMEDFDRKMREAQSEPHEGKRRVESLWPIFRIHHQRSRYLFEIKKYQRFQNQNWTRQGLLNVFIVGAVVVPDNRLCYSRIVCNYISSHLLIGSSCFWTDGFRNVANGKFDKAGLCPLPPGPTVSNAINYCNQDDDCKDAMKCCPTILGRRCMNPDSKRIICPDGSKAQQTCNADSDCHNNLKCTNGICCPEKKDSNDDGKPGSCPQLIVPSGYAIGKDDECRGDLQCSGKRKCCQTLAGKRCLLPV</sequence>
<keyword evidence="3" id="KW-0539">Nucleus</keyword>
<evidence type="ECO:0000313" key="6">
    <source>
        <dbReference type="Proteomes" id="UP000054721"/>
    </source>
</evidence>
<dbReference type="Proteomes" id="UP000054721">
    <property type="component" value="Unassembled WGS sequence"/>
</dbReference>
<comment type="similarity">
    <text evidence="2">Belongs to the BUD31 (G10) family.</text>
</comment>
<reference evidence="5 6" key="1">
    <citation type="submission" date="2015-05" db="EMBL/GenBank/DDBJ databases">
        <title>Evolution of Trichinella species and genotypes.</title>
        <authorList>
            <person name="Korhonen P.K."/>
            <person name="Edoardo P."/>
            <person name="Giuseppe L.R."/>
            <person name="Gasser R.B."/>
        </authorList>
    </citation>
    <scope>NUCLEOTIDE SEQUENCE [LARGE SCALE GENOMIC DNA]</scope>
    <source>
        <strain evidence="5">ISS10</strain>
    </source>
</reference>